<accession>A0A1U9YY07</accession>
<dbReference type="STRING" id="1122214.Mame_00877"/>
<sequence length="278" mass="29974">MSKTSLESKMNDESQLTYTEIDHGDGPLKIAMRLRKGRDDAPMLVWFSGYGSDMLGSKAEALDAYAGENGLAMLRFDYTGHGESEGAFKDGTISRWLADALKAIAHAAPERVIIIGSSMGGWLALRAVQELKAKAGAPAIEGLLLLAPAPDFTSELIEPDLTDAQCKALAENGYFAEQSIYGPEPTIYTAALLDDGRRNMVLTGIIETGCPVHIIQGKQDPDVPYKHALKLMSHLPADDVVLTLVQDGDHRLSRPEDIARMLTALSGLLETASEHRAG</sequence>
<evidence type="ECO:0000256" key="11">
    <source>
        <dbReference type="ARBA" id="ARBA00047972"/>
    </source>
</evidence>
<gene>
    <name evidence="13" type="ORF">Mame_00877</name>
</gene>
<dbReference type="Gene3D" id="3.40.50.1820">
    <property type="entry name" value="alpha/beta hydrolase"/>
    <property type="match status" value="1"/>
</dbReference>
<keyword evidence="14" id="KW-1185">Reference proteome</keyword>
<evidence type="ECO:0000256" key="10">
    <source>
        <dbReference type="ARBA" id="ARBA00047409"/>
    </source>
</evidence>
<keyword evidence="2" id="KW-0378">Hydrolase</keyword>
<evidence type="ECO:0000259" key="12">
    <source>
        <dbReference type="Pfam" id="PF12697"/>
    </source>
</evidence>
<comment type="catalytic activity">
    <reaction evidence="10">
        <text>S-hexadecanoyl-L-cysteinyl-[protein] + H2O = L-cysteinyl-[protein] + hexadecanoate + H(+)</text>
        <dbReference type="Rhea" id="RHEA:19233"/>
        <dbReference type="Rhea" id="RHEA-COMP:10131"/>
        <dbReference type="Rhea" id="RHEA-COMP:11032"/>
        <dbReference type="ChEBI" id="CHEBI:7896"/>
        <dbReference type="ChEBI" id="CHEBI:15377"/>
        <dbReference type="ChEBI" id="CHEBI:15378"/>
        <dbReference type="ChEBI" id="CHEBI:29950"/>
        <dbReference type="ChEBI" id="CHEBI:74151"/>
        <dbReference type="EC" id="3.1.2.22"/>
    </reaction>
    <physiologicalReaction direction="left-to-right" evidence="10">
        <dbReference type="Rhea" id="RHEA:19234"/>
    </physiologicalReaction>
</comment>
<dbReference type="RefSeq" id="WP_018067460.1">
    <property type="nucleotide sequence ID" value="NZ_AQWH01000042.1"/>
</dbReference>
<name>A0A1U9YY07_9HYPH</name>
<dbReference type="AlphaFoldDB" id="A0A1U9YY07"/>
<keyword evidence="3" id="KW-0809">Transit peptide</keyword>
<dbReference type="eggNOG" id="COG1073">
    <property type="taxonomic scope" value="Bacteria"/>
</dbReference>
<comment type="function">
    <text evidence="9">Acts as an acyl-protein thioesterase that hydrolyzes fatty acids from acylated residues in proteins. Regulates the mitochondrial S-depalmitoylation of the nucleophilic active site residue of peroxiredoxin-5/PRDX5, a key antioxidant protein, therefore modulating mitochondrial antioxidant ability. Also catalyzes the deglucuronidation of mycophenolic acid acyl-glucuronide, an active metabolite of the immunosuppressant drug mycophenolate.</text>
</comment>
<dbReference type="InterPro" id="IPR000073">
    <property type="entry name" value="AB_hydrolase_1"/>
</dbReference>
<evidence type="ECO:0000256" key="9">
    <source>
        <dbReference type="ARBA" id="ARBA00046047"/>
    </source>
</evidence>
<evidence type="ECO:0000256" key="7">
    <source>
        <dbReference type="ARBA" id="ARBA00042645"/>
    </source>
</evidence>
<dbReference type="GO" id="GO:0008474">
    <property type="term" value="F:palmitoyl-(protein) hydrolase activity"/>
    <property type="evidence" value="ECO:0007669"/>
    <property type="project" value="UniProtKB-EC"/>
</dbReference>
<evidence type="ECO:0000256" key="3">
    <source>
        <dbReference type="ARBA" id="ARBA00022946"/>
    </source>
</evidence>
<dbReference type="SUPFAM" id="SSF53474">
    <property type="entry name" value="alpha/beta-Hydrolases"/>
    <property type="match status" value="1"/>
</dbReference>
<dbReference type="GO" id="GO:0102390">
    <property type="term" value="F:mycophenolic acid acyl-glucuronide esterase activity"/>
    <property type="evidence" value="ECO:0007669"/>
    <property type="project" value="UniProtKB-EC"/>
</dbReference>
<keyword evidence="13" id="KW-0808">Transferase</keyword>
<dbReference type="KEGG" id="mmed:Mame_00877"/>
<reference evidence="13 14" key="1">
    <citation type="submission" date="2017-03" db="EMBL/GenBank/DDBJ databases">
        <title>Foreign affairs: Plasmid Transfer between Roseobacters and Rhizobia.</title>
        <authorList>
            <person name="Bartling P."/>
            <person name="Bunk B."/>
            <person name="Overmann J."/>
            <person name="Brinkmann H."/>
            <person name="Petersen J."/>
        </authorList>
    </citation>
    <scope>NUCLEOTIDE SEQUENCE [LARGE SCALE GENOMIC DNA]</scope>
    <source>
        <strain evidence="13 14">MACL11</strain>
    </source>
</reference>
<evidence type="ECO:0000256" key="6">
    <source>
        <dbReference type="ARBA" id="ARBA00041520"/>
    </source>
</evidence>
<dbReference type="Pfam" id="PF12697">
    <property type="entry name" value="Abhydrolase_6"/>
    <property type="match status" value="1"/>
</dbReference>
<dbReference type="Proteomes" id="UP000191135">
    <property type="component" value="Chromosome"/>
</dbReference>
<comment type="catalytic activity">
    <reaction evidence="11">
        <text>mycophenolic acid O-acyl-beta-D-glucuronide + H2O = mycophenolate + D-glucuronate + H(+)</text>
        <dbReference type="Rhea" id="RHEA:34179"/>
        <dbReference type="ChEBI" id="CHEBI:15377"/>
        <dbReference type="ChEBI" id="CHEBI:15378"/>
        <dbReference type="ChEBI" id="CHEBI:58720"/>
        <dbReference type="ChEBI" id="CHEBI:62932"/>
        <dbReference type="ChEBI" id="CHEBI:66982"/>
        <dbReference type="EC" id="3.1.1.93"/>
    </reaction>
    <physiologicalReaction direction="left-to-right" evidence="11">
        <dbReference type="Rhea" id="RHEA:34180"/>
    </physiologicalReaction>
</comment>
<dbReference type="PANTHER" id="PTHR16138">
    <property type="entry name" value="MYCOPHENOLIC ACID ACYL-GLUCURONIDE ESTERASE, MITOCHONDRIAL"/>
    <property type="match status" value="1"/>
</dbReference>
<dbReference type="PANTHER" id="PTHR16138:SF7">
    <property type="entry name" value="PALMITOYL-PROTEIN THIOESTERASE ABHD10, MITOCHONDRIAL"/>
    <property type="match status" value="1"/>
</dbReference>
<organism evidence="13 14">
    <name type="scientific">Martelella mediterranea DSM 17316</name>
    <dbReference type="NCBI Taxonomy" id="1122214"/>
    <lineage>
        <taxon>Bacteria</taxon>
        <taxon>Pseudomonadati</taxon>
        <taxon>Pseudomonadota</taxon>
        <taxon>Alphaproteobacteria</taxon>
        <taxon>Hyphomicrobiales</taxon>
        <taxon>Aurantimonadaceae</taxon>
        <taxon>Martelella</taxon>
    </lineage>
</organism>
<dbReference type="EC" id="3.1.2.22" evidence="1"/>
<evidence type="ECO:0000313" key="13">
    <source>
        <dbReference type="EMBL" id="AQZ50252.1"/>
    </source>
</evidence>
<evidence type="ECO:0000256" key="2">
    <source>
        <dbReference type="ARBA" id="ARBA00022801"/>
    </source>
</evidence>
<dbReference type="EC" id="3.1.1.93" evidence="4"/>
<evidence type="ECO:0000256" key="5">
    <source>
        <dbReference type="ARBA" id="ARBA00039314"/>
    </source>
</evidence>
<evidence type="ECO:0000256" key="4">
    <source>
        <dbReference type="ARBA" id="ARBA00039132"/>
    </source>
</evidence>
<dbReference type="GO" id="GO:0016740">
    <property type="term" value="F:transferase activity"/>
    <property type="evidence" value="ECO:0007669"/>
    <property type="project" value="UniProtKB-KW"/>
</dbReference>
<evidence type="ECO:0000313" key="14">
    <source>
        <dbReference type="Proteomes" id="UP000191135"/>
    </source>
</evidence>
<protein>
    <recommendedName>
        <fullName evidence="5">Palmitoyl-protein thioesterase ABHD10, mitochondrial</fullName>
        <ecNumber evidence="4">3.1.1.93</ecNumber>
        <ecNumber evidence="1">3.1.2.22</ecNumber>
    </recommendedName>
    <alternativeName>
        <fullName evidence="7">Acyl-protein thioesterase ABHD10</fullName>
    </alternativeName>
    <alternativeName>
        <fullName evidence="8">Alpha/beta hydrolase domain-containing protein 10</fullName>
    </alternativeName>
    <alternativeName>
        <fullName evidence="6">Mycophenolic acid acyl-glucuronide esterase, mitochondrial</fullName>
    </alternativeName>
</protein>
<dbReference type="EMBL" id="CP020330">
    <property type="protein sequence ID" value="AQZ50252.1"/>
    <property type="molecule type" value="Genomic_DNA"/>
</dbReference>
<evidence type="ECO:0000256" key="8">
    <source>
        <dbReference type="ARBA" id="ARBA00042704"/>
    </source>
</evidence>
<dbReference type="InterPro" id="IPR052382">
    <property type="entry name" value="ABHD10_acyl-thioesterase"/>
</dbReference>
<proteinExistence type="predicted"/>
<evidence type="ECO:0000256" key="1">
    <source>
        <dbReference type="ARBA" id="ARBA00012423"/>
    </source>
</evidence>
<feature type="domain" description="AB hydrolase-1" evidence="12">
    <location>
        <begin position="59"/>
        <end position="260"/>
    </location>
</feature>
<dbReference type="InterPro" id="IPR029058">
    <property type="entry name" value="AB_hydrolase_fold"/>
</dbReference>